<keyword evidence="9" id="KW-1185">Reference proteome</keyword>
<evidence type="ECO:0000259" key="6">
    <source>
        <dbReference type="PROSITE" id="PS51077"/>
    </source>
</evidence>
<evidence type="ECO:0000256" key="5">
    <source>
        <dbReference type="ARBA" id="ARBA00070406"/>
    </source>
</evidence>
<dbReference type="NCBIfam" id="TIGR02431">
    <property type="entry name" value="pcaR_pcaU"/>
    <property type="match status" value="1"/>
</dbReference>
<dbReference type="PROSITE" id="PS51077">
    <property type="entry name" value="HTH_ICLR"/>
    <property type="match status" value="1"/>
</dbReference>
<proteinExistence type="predicted"/>
<sequence length="264" mass="28823">MNERGEHFVQSLERGLLVIRAFSEEEPELTLSDVARRTGLTRAAARRFLLTLCDLGYVRSDGKRFALTPRVLELGYAFLSSLSLPEIAEPHLERLAAEVRESSSVSVLDGDEIVYVGRVPTSRIMRVSINVGTRFPAYATSMGRVLLASLPPADLDAYLERADLRALTARTITDAAALRAELDRIRTQGWALVDQELEEGLRSVAVPVRGREGGVVAAVNVSAHASRATPEAVRKTLLPPLLATAARIESDLKDVGTPQARAYH</sequence>
<dbReference type="GO" id="GO:0045892">
    <property type="term" value="P:negative regulation of DNA-templated transcription"/>
    <property type="evidence" value="ECO:0007669"/>
    <property type="project" value="TreeGrafter"/>
</dbReference>
<keyword evidence="1" id="KW-0805">Transcription regulation</keyword>
<dbReference type="AlphaFoldDB" id="A0A9X3N551"/>
<dbReference type="Gene3D" id="1.10.10.10">
    <property type="entry name" value="Winged helix-like DNA-binding domain superfamily/Winged helix DNA-binding domain"/>
    <property type="match status" value="1"/>
</dbReference>
<keyword evidence="2" id="KW-0238">DNA-binding</keyword>
<dbReference type="InterPro" id="IPR014757">
    <property type="entry name" value="Tscrpt_reg_IclR_C"/>
</dbReference>
<dbReference type="GO" id="GO:0003700">
    <property type="term" value="F:DNA-binding transcription factor activity"/>
    <property type="evidence" value="ECO:0007669"/>
    <property type="project" value="TreeGrafter"/>
</dbReference>
<dbReference type="PANTHER" id="PTHR30136">
    <property type="entry name" value="HELIX-TURN-HELIX TRANSCRIPTIONAL REGULATOR, ICLR FAMILY"/>
    <property type="match status" value="1"/>
</dbReference>
<dbReference type="InterPro" id="IPR036390">
    <property type="entry name" value="WH_DNA-bd_sf"/>
</dbReference>
<dbReference type="GO" id="GO:0046278">
    <property type="term" value="P:3,4-dihydroxybenzoate metabolic process"/>
    <property type="evidence" value="ECO:0007669"/>
    <property type="project" value="InterPro"/>
</dbReference>
<comment type="caution">
    <text evidence="8">The sequence shown here is derived from an EMBL/GenBank/DDBJ whole genome shotgun (WGS) entry which is preliminary data.</text>
</comment>
<dbReference type="PANTHER" id="PTHR30136:SF34">
    <property type="entry name" value="TRANSCRIPTIONAL REGULATOR"/>
    <property type="match status" value="1"/>
</dbReference>
<dbReference type="Gene3D" id="3.30.450.40">
    <property type="match status" value="1"/>
</dbReference>
<evidence type="ECO:0000256" key="1">
    <source>
        <dbReference type="ARBA" id="ARBA00023015"/>
    </source>
</evidence>
<dbReference type="Pfam" id="PF01614">
    <property type="entry name" value="IclR_C"/>
    <property type="match status" value="1"/>
</dbReference>
<dbReference type="SUPFAM" id="SSF46785">
    <property type="entry name" value="Winged helix' DNA-binding domain"/>
    <property type="match status" value="1"/>
</dbReference>
<dbReference type="SUPFAM" id="SSF55781">
    <property type="entry name" value="GAF domain-like"/>
    <property type="match status" value="1"/>
</dbReference>
<name>A0A9X3N551_9ACTN</name>
<evidence type="ECO:0000256" key="4">
    <source>
        <dbReference type="ARBA" id="ARBA00058938"/>
    </source>
</evidence>
<dbReference type="InterPro" id="IPR036388">
    <property type="entry name" value="WH-like_DNA-bd_sf"/>
</dbReference>
<dbReference type="Pfam" id="PF09339">
    <property type="entry name" value="HTH_IclR"/>
    <property type="match status" value="1"/>
</dbReference>
<protein>
    <recommendedName>
        <fullName evidence="5">Glycerol operon regulatory protein</fullName>
    </recommendedName>
</protein>
<dbReference type="GO" id="GO:0003677">
    <property type="term" value="F:DNA binding"/>
    <property type="evidence" value="ECO:0007669"/>
    <property type="project" value="UniProtKB-KW"/>
</dbReference>
<dbReference type="FunFam" id="1.10.10.10:FF:000056">
    <property type="entry name" value="IclR family transcriptional regulator"/>
    <property type="match status" value="1"/>
</dbReference>
<dbReference type="GO" id="GO:0045893">
    <property type="term" value="P:positive regulation of DNA-templated transcription"/>
    <property type="evidence" value="ECO:0007669"/>
    <property type="project" value="InterPro"/>
</dbReference>
<comment type="function">
    <text evidence="4">May be an activator protein for the gylABX operon.</text>
</comment>
<accession>A0A9X3N551</accession>
<reference evidence="8" key="1">
    <citation type="submission" date="2022-10" db="EMBL/GenBank/DDBJ databases">
        <title>The WGS of Solirubrobacter phytolaccae KCTC 29190.</title>
        <authorList>
            <person name="Jiang Z."/>
        </authorList>
    </citation>
    <scope>NUCLEOTIDE SEQUENCE</scope>
    <source>
        <strain evidence="8">KCTC 29190</strain>
    </source>
</reference>
<feature type="domain" description="HTH iclR-type" evidence="6">
    <location>
        <begin position="9"/>
        <end position="69"/>
    </location>
</feature>
<feature type="domain" description="IclR-ED" evidence="7">
    <location>
        <begin position="70"/>
        <end position="254"/>
    </location>
</feature>
<dbReference type="SMART" id="SM00346">
    <property type="entry name" value="HTH_ICLR"/>
    <property type="match status" value="1"/>
</dbReference>
<dbReference type="InterPro" id="IPR050707">
    <property type="entry name" value="HTH_MetabolicPath_Reg"/>
</dbReference>
<dbReference type="InterPro" id="IPR005471">
    <property type="entry name" value="Tscrpt_reg_IclR_N"/>
</dbReference>
<dbReference type="EMBL" id="JAPDDP010000006">
    <property type="protein sequence ID" value="MDA0179671.1"/>
    <property type="molecule type" value="Genomic_DNA"/>
</dbReference>
<dbReference type="Proteomes" id="UP001147653">
    <property type="component" value="Unassembled WGS sequence"/>
</dbReference>
<evidence type="ECO:0000259" key="7">
    <source>
        <dbReference type="PROSITE" id="PS51078"/>
    </source>
</evidence>
<dbReference type="PROSITE" id="PS51078">
    <property type="entry name" value="ICLR_ED"/>
    <property type="match status" value="1"/>
</dbReference>
<gene>
    <name evidence="8" type="ORF">OJ997_05140</name>
</gene>
<dbReference type="InterPro" id="IPR012794">
    <property type="entry name" value="PcaR_PcaU"/>
</dbReference>
<dbReference type="InterPro" id="IPR029016">
    <property type="entry name" value="GAF-like_dom_sf"/>
</dbReference>
<evidence type="ECO:0000256" key="2">
    <source>
        <dbReference type="ARBA" id="ARBA00023125"/>
    </source>
</evidence>
<evidence type="ECO:0000313" key="8">
    <source>
        <dbReference type="EMBL" id="MDA0179671.1"/>
    </source>
</evidence>
<evidence type="ECO:0000256" key="3">
    <source>
        <dbReference type="ARBA" id="ARBA00023163"/>
    </source>
</evidence>
<evidence type="ECO:0000313" key="9">
    <source>
        <dbReference type="Proteomes" id="UP001147653"/>
    </source>
</evidence>
<keyword evidence="3" id="KW-0804">Transcription</keyword>
<organism evidence="8 9">
    <name type="scientific">Solirubrobacter phytolaccae</name>
    <dbReference type="NCBI Taxonomy" id="1404360"/>
    <lineage>
        <taxon>Bacteria</taxon>
        <taxon>Bacillati</taxon>
        <taxon>Actinomycetota</taxon>
        <taxon>Thermoleophilia</taxon>
        <taxon>Solirubrobacterales</taxon>
        <taxon>Solirubrobacteraceae</taxon>
        <taxon>Solirubrobacter</taxon>
    </lineage>
</organism>